<gene>
    <name evidence="5" type="ORF">ACFOW8_11850</name>
</gene>
<keyword evidence="6" id="KW-1185">Reference proteome</keyword>
<dbReference type="Gene3D" id="3.30.70.920">
    <property type="match status" value="1"/>
</dbReference>
<accession>A0ABV8L5Y0</accession>
<evidence type="ECO:0000313" key="6">
    <source>
        <dbReference type="Proteomes" id="UP001595767"/>
    </source>
</evidence>
<evidence type="ECO:0000256" key="2">
    <source>
        <dbReference type="ARBA" id="ARBA00023125"/>
    </source>
</evidence>
<reference evidence="6" key="1">
    <citation type="journal article" date="2019" name="Int. J. Syst. Evol. Microbiol.">
        <title>The Global Catalogue of Microorganisms (GCM) 10K type strain sequencing project: providing services to taxonomists for standard genome sequencing and annotation.</title>
        <authorList>
            <consortium name="The Broad Institute Genomics Platform"/>
            <consortium name="The Broad Institute Genome Sequencing Center for Infectious Disease"/>
            <person name="Wu L."/>
            <person name="Ma J."/>
        </authorList>
    </citation>
    <scope>NUCLEOTIDE SEQUENCE [LARGE SCALE GENOMIC DNA]</scope>
    <source>
        <strain evidence="6">CGMCC 4.7204</strain>
    </source>
</reference>
<dbReference type="PROSITE" id="PS50956">
    <property type="entry name" value="HTH_ASNC_2"/>
    <property type="match status" value="1"/>
</dbReference>
<proteinExistence type="predicted"/>
<dbReference type="SUPFAM" id="SSF46785">
    <property type="entry name" value="Winged helix' DNA-binding domain"/>
    <property type="match status" value="1"/>
</dbReference>
<dbReference type="PANTHER" id="PTHR30154">
    <property type="entry name" value="LEUCINE-RESPONSIVE REGULATORY PROTEIN"/>
    <property type="match status" value="1"/>
</dbReference>
<dbReference type="InterPro" id="IPR019888">
    <property type="entry name" value="Tscrpt_reg_AsnC-like"/>
</dbReference>
<dbReference type="Proteomes" id="UP001595767">
    <property type="component" value="Unassembled WGS sequence"/>
</dbReference>
<dbReference type="PANTHER" id="PTHR30154:SF34">
    <property type="entry name" value="TRANSCRIPTIONAL REGULATOR AZLB"/>
    <property type="match status" value="1"/>
</dbReference>
<evidence type="ECO:0000256" key="3">
    <source>
        <dbReference type="ARBA" id="ARBA00023163"/>
    </source>
</evidence>
<dbReference type="InterPro" id="IPR036388">
    <property type="entry name" value="WH-like_DNA-bd_sf"/>
</dbReference>
<dbReference type="InterPro" id="IPR011008">
    <property type="entry name" value="Dimeric_a/b-barrel"/>
</dbReference>
<comment type="caution">
    <text evidence="5">The sequence shown here is derived from an EMBL/GenBank/DDBJ whole genome shotgun (WGS) entry which is preliminary data.</text>
</comment>
<dbReference type="Gene3D" id="1.10.10.10">
    <property type="entry name" value="Winged helix-like DNA-binding domain superfamily/Winged helix DNA-binding domain"/>
    <property type="match status" value="2"/>
</dbReference>
<dbReference type="RefSeq" id="WP_378549994.1">
    <property type="nucleotide sequence ID" value="NZ_JBHSBA010000005.1"/>
</dbReference>
<dbReference type="InterPro" id="IPR036390">
    <property type="entry name" value="WH_DNA-bd_sf"/>
</dbReference>
<sequence length="330" mass="36122">MPVFTEDDLHLVNALQIAPRAPWSRVAAALGVDAATATRRWRRLTSEGLAWTTAYAPEYSLFALVQLACRPDRIEQLSTAVCALPAVYSVERTTGRYQLELWVAAGDLNALDGFVTRSLSTLAGVVEARTSVGVNVYADGSDWRAGSLDKYERAALGDSDQPAVRSSDPGRFSDRRLVAALAEDARRSVVDLASDTGMSATSVRRRLTEMTRAGRLILRAEMSRQAAGWPILVTYRLRVPPADLDRFGTTTTKWSAVRVCVPMLGGETNLLLVAWLPTMAESLRLESAIVRAFPQAEIRERDLSVATLKRVGRVLDGYGRAINFVPVTVE</sequence>
<dbReference type="Pfam" id="PF01037">
    <property type="entry name" value="AsnC_trans_reg"/>
    <property type="match status" value="1"/>
</dbReference>
<dbReference type="InterPro" id="IPR000485">
    <property type="entry name" value="AsnC-type_HTH_dom"/>
</dbReference>
<protein>
    <submittedName>
        <fullName evidence="5">Lrp/AsnC family transcriptional regulator</fullName>
    </submittedName>
</protein>
<keyword evidence="1" id="KW-0805">Transcription regulation</keyword>
<dbReference type="EMBL" id="JBHSBA010000005">
    <property type="protein sequence ID" value="MFC4125624.1"/>
    <property type="molecule type" value="Genomic_DNA"/>
</dbReference>
<evidence type="ECO:0000313" key="5">
    <source>
        <dbReference type="EMBL" id="MFC4125624.1"/>
    </source>
</evidence>
<dbReference type="Pfam" id="PF13404">
    <property type="entry name" value="HTH_AsnC-type"/>
    <property type="match status" value="2"/>
</dbReference>
<organism evidence="5 6">
    <name type="scientific">Nocardia rhizosphaerae</name>
    <dbReference type="NCBI Taxonomy" id="1691571"/>
    <lineage>
        <taxon>Bacteria</taxon>
        <taxon>Bacillati</taxon>
        <taxon>Actinomycetota</taxon>
        <taxon>Actinomycetes</taxon>
        <taxon>Mycobacteriales</taxon>
        <taxon>Nocardiaceae</taxon>
        <taxon>Nocardia</taxon>
    </lineage>
</organism>
<keyword evidence="3" id="KW-0804">Transcription</keyword>
<feature type="domain" description="HTH asnC-type" evidence="4">
    <location>
        <begin position="174"/>
        <end position="230"/>
    </location>
</feature>
<evidence type="ECO:0000256" key="1">
    <source>
        <dbReference type="ARBA" id="ARBA00023015"/>
    </source>
</evidence>
<keyword evidence="2" id="KW-0238">DNA-binding</keyword>
<name>A0ABV8L5Y0_9NOCA</name>
<dbReference type="InterPro" id="IPR019887">
    <property type="entry name" value="Tscrpt_reg_AsnC/Lrp_C"/>
</dbReference>
<evidence type="ECO:0000259" key="4">
    <source>
        <dbReference type="PROSITE" id="PS50956"/>
    </source>
</evidence>
<dbReference type="SUPFAM" id="SSF54909">
    <property type="entry name" value="Dimeric alpha+beta barrel"/>
    <property type="match status" value="1"/>
</dbReference>
<dbReference type="InterPro" id="IPR019885">
    <property type="entry name" value="Tscrpt_reg_HTH_AsnC-type_CS"/>
</dbReference>
<dbReference type="SMART" id="SM00344">
    <property type="entry name" value="HTH_ASNC"/>
    <property type="match status" value="2"/>
</dbReference>
<dbReference type="PROSITE" id="PS00519">
    <property type="entry name" value="HTH_ASNC_1"/>
    <property type="match status" value="1"/>
</dbReference>